<dbReference type="KEGG" id="mend:L6E24_14485"/>
<dbReference type="RefSeq" id="WP_257742665.1">
    <property type="nucleotide sequence ID" value="NZ_CP096115.1"/>
</dbReference>
<dbReference type="InterPro" id="IPR002789">
    <property type="entry name" value="HerA_central"/>
</dbReference>
<dbReference type="PANTHER" id="PTHR30121">
    <property type="entry name" value="UNCHARACTERIZED PROTEIN YJGR-RELATED"/>
    <property type="match status" value="1"/>
</dbReference>
<evidence type="ECO:0000313" key="3">
    <source>
        <dbReference type="Proteomes" id="UP001060368"/>
    </source>
</evidence>
<feature type="domain" description="AAA+ ATPase" evidence="1">
    <location>
        <begin position="393"/>
        <end position="674"/>
    </location>
</feature>
<sequence>MNDVCVGDNNFNNIAARLKDALNISESQSEEISSEFGDFEKKIIARKDRYEIKKIFDNLLYVYIGQNIREQGILDTQIPNDILSNLQSLKLILDYNWESLKNFKSFVTSEKGERISKIFIQNRLLNFDKEGVNELNPLALYCVYNDCKSRNIPDYKKYDDLGFLLKISPEFKECDEAAIKLITDNGLGVGTLNYASTRGGETRDFEFVIAKEFDIGNYITVNSVLKKDLLEIIYDSKIHYRLFDLISAVNEGDNSISISYGDNKEKILEKIKPLDDSGIINLDGNSGDNEIRFYAGNSESEKNNAISGIKDIQKRIVEKINNKIADYQPGKINGVSESIISKKMGNAEDIPDVKEFEEILASVTSNNSNYDGIKVLLGKSGNGDVYWEPGKCANGHCLVIGGSGAGKTVTLRSIAYELAKQNYPVLLIDFHGDMAPDSSVKTYKIKEGDGYYFNPLELSNKFEDLTPLRATSDFVDAIKINFSSLGIQQIDRLTELITEGYNNNNPSSNKSAGEFNFDELNNKIFNSDDGKSDGLRAYLRGMSDYKLFSGNQKISVESFLEPGISHINLNSLPENLRNLFADLLLRKLYYSLQSLGNISEGDISDKDKFRIFVIVDEAKLLVSDKQGSKAVLNKYATELRKSGLGLILASQLIGHFNEEILANMSAKIFMKAETKEQANKNARHFNVDPKALLKFKPGEAEFVLNNEYQHLKIIPMSERLKE</sequence>
<gene>
    <name evidence="2" type="ORF">L6E24_14485</name>
</gene>
<dbReference type="Proteomes" id="UP001060368">
    <property type="component" value="Chromosome"/>
</dbReference>
<keyword evidence="3" id="KW-1185">Reference proteome</keyword>
<proteinExistence type="predicted"/>
<dbReference type="Pfam" id="PF01935">
    <property type="entry name" value="DUF87"/>
    <property type="match status" value="1"/>
</dbReference>
<dbReference type="AlphaFoldDB" id="A0A9E7TK87"/>
<protein>
    <submittedName>
        <fullName evidence="2">ATP-binding protein</fullName>
    </submittedName>
</protein>
<dbReference type="SMART" id="SM00382">
    <property type="entry name" value="AAA"/>
    <property type="match status" value="1"/>
</dbReference>
<dbReference type="Gene3D" id="3.40.50.300">
    <property type="entry name" value="P-loop containing nucleotide triphosphate hydrolases"/>
    <property type="match status" value="2"/>
</dbReference>
<dbReference type="InterPro" id="IPR003593">
    <property type="entry name" value="AAA+_ATPase"/>
</dbReference>
<name>A0A9E7TK87_9EURY</name>
<dbReference type="InterPro" id="IPR027417">
    <property type="entry name" value="P-loop_NTPase"/>
</dbReference>
<reference evidence="2" key="1">
    <citation type="submission" date="2022-04" db="EMBL/GenBank/DDBJ databases">
        <title>Complete genome of Methanoplanus endosymbiosus DSM 3599.</title>
        <authorList>
            <person name="Chen S.-C."/>
            <person name="You Y.-T."/>
            <person name="Zhou Y.-Z."/>
            <person name="Lai M.-C."/>
        </authorList>
    </citation>
    <scope>NUCLEOTIDE SEQUENCE</scope>
    <source>
        <strain evidence="2">DSM 3599</strain>
    </source>
</reference>
<dbReference type="EMBL" id="CP096115">
    <property type="protein sequence ID" value="UUX92519.1"/>
    <property type="molecule type" value="Genomic_DNA"/>
</dbReference>
<dbReference type="PANTHER" id="PTHR30121:SF6">
    <property type="entry name" value="SLR6007 PROTEIN"/>
    <property type="match status" value="1"/>
</dbReference>
<dbReference type="GeneID" id="74308936"/>
<accession>A0A9E7TK87</accession>
<evidence type="ECO:0000259" key="1">
    <source>
        <dbReference type="SMART" id="SM00382"/>
    </source>
</evidence>
<dbReference type="SUPFAM" id="SSF52540">
    <property type="entry name" value="P-loop containing nucleoside triphosphate hydrolases"/>
    <property type="match status" value="1"/>
</dbReference>
<dbReference type="InterPro" id="IPR051162">
    <property type="entry name" value="T4SS_component"/>
</dbReference>
<keyword evidence="2" id="KW-0547">Nucleotide-binding</keyword>
<organism evidence="2 3">
    <name type="scientific">Methanoplanus endosymbiosus</name>
    <dbReference type="NCBI Taxonomy" id="33865"/>
    <lineage>
        <taxon>Archaea</taxon>
        <taxon>Methanobacteriati</taxon>
        <taxon>Methanobacteriota</taxon>
        <taxon>Stenosarchaea group</taxon>
        <taxon>Methanomicrobia</taxon>
        <taxon>Methanomicrobiales</taxon>
        <taxon>Methanomicrobiaceae</taxon>
        <taxon>Methanoplanus</taxon>
    </lineage>
</organism>
<dbReference type="GO" id="GO:0005524">
    <property type="term" value="F:ATP binding"/>
    <property type="evidence" value="ECO:0007669"/>
    <property type="project" value="UniProtKB-KW"/>
</dbReference>
<keyword evidence="2" id="KW-0067">ATP-binding</keyword>
<evidence type="ECO:0000313" key="2">
    <source>
        <dbReference type="EMBL" id="UUX92519.1"/>
    </source>
</evidence>